<dbReference type="PRINTS" id="PR00081">
    <property type="entry name" value="GDHRDH"/>
</dbReference>
<dbReference type="EMBL" id="MCRJ01000001">
    <property type="protein sequence ID" value="ODN72637.1"/>
    <property type="molecule type" value="Genomic_DNA"/>
</dbReference>
<dbReference type="RefSeq" id="WP_069305390.1">
    <property type="nucleotide sequence ID" value="NZ_MCRJ01000001.1"/>
</dbReference>
<dbReference type="Proteomes" id="UP000094622">
    <property type="component" value="Unassembled WGS sequence"/>
</dbReference>
<name>A0A1E3H8H9_9HYPH</name>
<protein>
    <submittedName>
        <fullName evidence="4">D-beta-hydroxybutyrate dehydrogenase</fullName>
        <ecNumber evidence="4">1.1.1.30</ecNumber>
    </submittedName>
</protein>
<dbReference type="SUPFAM" id="SSF51735">
    <property type="entry name" value="NAD(P)-binding Rossmann-fold domains"/>
    <property type="match status" value="1"/>
</dbReference>
<dbReference type="AlphaFoldDB" id="A0A1E3H8H9"/>
<evidence type="ECO:0000256" key="3">
    <source>
        <dbReference type="RuleBase" id="RU000363"/>
    </source>
</evidence>
<dbReference type="InterPro" id="IPR051911">
    <property type="entry name" value="SDR_oxidoreductase"/>
</dbReference>
<dbReference type="CDD" id="cd05374">
    <property type="entry name" value="17beta-HSD-like_SDR_c"/>
    <property type="match status" value="1"/>
</dbReference>
<evidence type="ECO:0000313" key="5">
    <source>
        <dbReference type="Proteomes" id="UP000094622"/>
    </source>
</evidence>
<dbReference type="GO" id="GO:0003858">
    <property type="term" value="F:3-hydroxybutyrate dehydrogenase activity"/>
    <property type="evidence" value="ECO:0007669"/>
    <property type="project" value="UniProtKB-EC"/>
</dbReference>
<dbReference type="Pfam" id="PF00106">
    <property type="entry name" value="adh_short"/>
    <property type="match status" value="1"/>
</dbReference>
<dbReference type="InterPro" id="IPR002347">
    <property type="entry name" value="SDR_fam"/>
</dbReference>
<dbReference type="PANTHER" id="PTHR43976">
    <property type="entry name" value="SHORT CHAIN DEHYDROGENASE"/>
    <property type="match status" value="1"/>
</dbReference>
<keyword evidence="5" id="KW-1185">Reference proteome</keyword>
<dbReference type="OrthoDB" id="9793825at2"/>
<reference evidence="4 5" key="1">
    <citation type="submission" date="2016-07" db="EMBL/GenBank/DDBJ databases">
        <title>Draft Genome Sequence of Methylobrevis pamukkalensis PK2.</title>
        <authorList>
            <person name="Vasilenko O.V."/>
            <person name="Doronina N.V."/>
            <person name="Shmareva M.N."/>
            <person name="Tarlachkov S.V."/>
            <person name="Mustakhimov I."/>
            <person name="Trotsenko Y.A."/>
        </authorList>
    </citation>
    <scope>NUCLEOTIDE SEQUENCE [LARGE SCALE GENOMIC DNA]</scope>
    <source>
        <strain evidence="4 5">PK2</strain>
    </source>
</reference>
<dbReference type="PANTHER" id="PTHR43976:SF16">
    <property type="entry name" value="SHORT-CHAIN DEHYDROGENASE_REDUCTASE FAMILY PROTEIN"/>
    <property type="match status" value="1"/>
</dbReference>
<evidence type="ECO:0000256" key="2">
    <source>
        <dbReference type="ARBA" id="ARBA00023002"/>
    </source>
</evidence>
<evidence type="ECO:0000313" key="4">
    <source>
        <dbReference type="EMBL" id="ODN72637.1"/>
    </source>
</evidence>
<gene>
    <name evidence="4" type="primary">bdhA_3</name>
    <name evidence="4" type="ORF">A6302_00130</name>
</gene>
<keyword evidence="2 4" id="KW-0560">Oxidoreductase</keyword>
<sequence length="285" mass="30722">MSGSTEQRVILITGASSGIGLAAAQTMAQRGWRVFATARKPEDLAMLGAIEGVTAVYLDYAEPASIAACADKVLAATGGRIDALFNNGAYGQPGAVEDLRPDVLRAQFEVNVFGWHDLTCRLIPAMRARRFGRIVQCSSILGFIALKYRGAYIASKHAVEGLTDTLRLEVKGAGIDVSSIRPGPIATRFVETSMRMFHANIDIDGSRHAKTYRDRLARMGRGGAARFKLGPEAVVAKLIHAVESDRPKPYYAVTTPTVVMGLLKRLLPSGLFVSVCRKVSNKEEG</sequence>
<dbReference type="PRINTS" id="PR00080">
    <property type="entry name" value="SDRFAMILY"/>
</dbReference>
<dbReference type="PATRIC" id="fig|1439726.3.peg.136"/>
<comment type="similarity">
    <text evidence="1 3">Belongs to the short-chain dehydrogenases/reductases (SDR) family.</text>
</comment>
<evidence type="ECO:0000256" key="1">
    <source>
        <dbReference type="ARBA" id="ARBA00006484"/>
    </source>
</evidence>
<accession>A0A1E3H8H9</accession>
<dbReference type="InterPro" id="IPR036291">
    <property type="entry name" value="NAD(P)-bd_dom_sf"/>
</dbReference>
<comment type="caution">
    <text evidence="4">The sequence shown here is derived from an EMBL/GenBank/DDBJ whole genome shotgun (WGS) entry which is preliminary data.</text>
</comment>
<dbReference type="EC" id="1.1.1.30" evidence="4"/>
<proteinExistence type="inferred from homology"/>
<dbReference type="Gene3D" id="3.40.50.720">
    <property type="entry name" value="NAD(P)-binding Rossmann-like Domain"/>
    <property type="match status" value="1"/>
</dbReference>
<organism evidence="4 5">
    <name type="scientific">Methylobrevis pamukkalensis</name>
    <dbReference type="NCBI Taxonomy" id="1439726"/>
    <lineage>
        <taxon>Bacteria</taxon>
        <taxon>Pseudomonadati</taxon>
        <taxon>Pseudomonadota</taxon>
        <taxon>Alphaproteobacteria</taxon>
        <taxon>Hyphomicrobiales</taxon>
        <taxon>Pleomorphomonadaceae</taxon>
        <taxon>Methylobrevis</taxon>
    </lineage>
</organism>